<accession>A0A975BDQ2</accession>
<dbReference type="InterPro" id="IPR013783">
    <property type="entry name" value="Ig-like_fold"/>
</dbReference>
<dbReference type="SUPFAM" id="SSF63446">
    <property type="entry name" value="Type I dockerin domain"/>
    <property type="match status" value="1"/>
</dbReference>
<evidence type="ECO:0000313" key="3">
    <source>
        <dbReference type="Proteomes" id="UP000663720"/>
    </source>
</evidence>
<dbReference type="InterPro" id="IPR036439">
    <property type="entry name" value="Dockerin_dom_sf"/>
</dbReference>
<dbReference type="EMBL" id="CP061799">
    <property type="protein sequence ID" value="QTA83477.1"/>
    <property type="molecule type" value="Genomic_DNA"/>
</dbReference>
<organism evidence="2 3">
    <name type="scientific">Desulfonema limicola</name>
    <dbReference type="NCBI Taxonomy" id="45656"/>
    <lineage>
        <taxon>Bacteria</taxon>
        <taxon>Pseudomonadati</taxon>
        <taxon>Thermodesulfobacteriota</taxon>
        <taxon>Desulfobacteria</taxon>
        <taxon>Desulfobacterales</taxon>
        <taxon>Desulfococcaceae</taxon>
        <taxon>Desulfonema</taxon>
    </lineage>
</organism>
<dbReference type="FunFam" id="2.60.40.10:FF:000270">
    <property type="entry name" value="Cell surface protein"/>
    <property type="match status" value="1"/>
</dbReference>
<dbReference type="Proteomes" id="UP000663720">
    <property type="component" value="Chromosome"/>
</dbReference>
<evidence type="ECO:0000259" key="1">
    <source>
        <dbReference type="PROSITE" id="PS50093"/>
    </source>
</evidence>
<reference evidence="2" key="1">
    <citation type="journal article" date="2021" name="Microb. Physiol.">
        <title>Proteogenomic Insights into the Physiology of Marine, Sulfate-Reducing, Filamentous Desulfonema limicola and Desulfonema magnum.</title>
        <authorList>
            <person name="Schnaars V."/>
            <person name="Wohlbrand L."/>
            <person name="Scheve S."/>
            <person name="Hinrichs C."/>
            <person name="Reinhardt R."/>
            <person name="Rabus R."/>
        </authorList>
    </citation>
    <scope>NUCLEOTIDE SEQUENCE</scope>
    <source>
        <strain evidence="2">5ac10</strain>
    </source>
</reference>
<dbReference type="InterPro" id="IPR000601">
    <property type="entry name" value="PKD_dom"/>
</dbReference>
<keyword evidence="3" id="KW-1185">Reference proteome</keyword>
<dbReference type="Gene3D" id="2.60.40.10">
    <property type="entry name" value="Immunoglobulins"/>
    <property type="match status" value="1"/>
</dbReference>
<dbReference type="CDD" id="cd00146">
    <property type="entry name" value="PKD"/>
    <property type="match status" value="1"/>
</dbReference>
<dbReference type="PROSITE" id="PS50093">
    <property type="entry name" value="PKD"/>
    <property type="match status" value="1"/>
</dbReference>
<protein>
    <submittedName>
        <fullName evidence="2">PKD and DUF4091 domains-containing protein</fullName>
    </submittedName>
</protein>
<dbReference type="RefSeq" id="WP_207689325.1">
    <property type="nucleotide sequence ID" value="NZ_CP061799.1"/>
</dbReference>
<dbReference type="InterPro" id="IPR035986">
    <property type="entry name" value="PKD_dom_sf"/>
</dbReference>
<dbReference type="SUPFAM" id="SSF49785">
    <property type="entry name" value="Galactose-binding domain-like"/>
    <property type="match status" value="1"/>
</dbReference>
<dbReference type="GO" id="GO:0000272">
    <property type="term" value="P:polysaccharide catabolic process"/>
    <property type="evidence" value="ECO:0007669"/>
    <property type="project" value="InterPro"/>
</dbReference>
<dbReference type="InterPro" id="IPR008979">
    <property type="entry name" value="Galactose-bd-like_sf"/>
</dbReference>
<name>A0A975BDQ2_9BACT</name>
<dbReference type="Gene3D" id="1.10.1330.10">
    <property type="entry name" value="Dockerin domain"/>
    <property type="match status" value="1"/>
</dbReference>
<dbReference type="Gene3D" id="2.60.120.430">
    <property type="entry name" value="Galactose-binding lectin"/>
    <property type="match status" value="1"/>
</dbReference>
<gene>
    <name evidence="2" type="ORF">dnl_58870</name>
</gene>
<dbReference type="Pfam" id="PF13320">
    <property type="entry name" value="GH123_cat"/>
    <property type="match status" value="1"/>
</dbReference>
<dbReference type="SUPFAM" id="SSF49299">
    <property type="entry name" value="PKD domain"/>
    <property type="match status" value="1"/>
</dbReference>
<dbReference type="InterPro" id="IPR022409">
    <property type="entry name" value="PKD/Chitinase_dom"/>
</dbReference>
<sequence length="939" mass="105609">MKKKYLTSIWIYIFILILMPLTAYSQDLETYTFKLTQSNSSYQFWTTPPSERVFKDDTVPSDTGSEIKVYAAKNEFEPFQLVVKPASSGSVTVNISEFGIGIITEIYQVKYVNIEQATDSLGRTGAYPDPLWPISNGASISLAAGQNTSFWFNISVSKTTPSGDYPANIQIGGITIPVKLHVFNFAIPDEIHVKSQMNFSNQAVLEKYGVPGTSSEYWMYVDMMKQFFIDHRLTPKSVLWSGGLTSGGAPYIDYDCTAAQFTDNDGIWGFEEPAERYLDGTGLMGGKFTAPFNEGTGFPSFMAMTFQNNYPSEDQRPSTFCGLTRSSADWYTADNPSSAYNKKWFEYIKSIQTYLQGLGYLEKAYYYFANEPQDQADYDAVAWYSRYLKQAAPDFKLMVSENPKPEIFGHVNYVNDKQIDIWLPVLNQYDPAVSHDREKNHNGEETWIYFLHGTRPPYFNPITLDHPGIESKFTAWFLWKYRIRGIAYYSINNWSPNPWTDPMNDNHNGDLFMLYPPSETNTAIAYGSNNHRMVPSIRFELMRDSLEDYEYLYVLNGNKRPEVDQANTADTQADKIISGLTSYTRDSNFMYNLRRVIGLKNGSEITAIPDIQPPPKHPRTEGEPGNYYINFQDPAGSPSANPLVVNGKTYMKIGINYYDSDLGYGWYGETEHFVTGYDPWGTETNELKRSYVCDNYANTQNTFEFDLPNGTYKIEVCVGTPRNITSHNKIVIEGIGFIDDEEANTYIIRIKEVTVNDNKLTVDVGGIPQEYTKINYLNIEAIAAPKIPIADFTADKTSGNAPLTVQFTDKSTNTPTAWQWDFDNSGSIDSEIQNPSYTYETAGTYTVKLNASNADGSDFEIKTDLITVLPEPGAFETGDLNVDTKVDLTDALIALKVIAGFNTDDLVPANYAELGVDADGNNKIGLSEAVYILKKLAGN</sequence>
<evidence type="ECO:0000313" key="2">
    <source>
        <dbReference type="EMBL" id="QTA83477.1"/>
    </source>
</evidence>
<dbReference type="KEGG" id="dli:dnl_58870"/>
<dbReference type="AlphaFoldDB" id="A0A975BDQ2"/>
<dbReference type="SMART" id="SM00089">
    <property type="entry name" value="PKD"/>
    <property type="match status" value="1"/>
</dbReference>
<dbReference type="InterPro" id="IPR025150">
    <property type="entry name" value="GH123_cat"/>
</dbReference>
<proteinExistence type="predicted"/>
<feature type="domain" description="PKD" evidence="1">
    <location>
        <begin position="788"/>
        <end position="857"/>
    </location>
</feature>
<dbReference type="Pfam" id="PF18911">
    <property type="entry name" value="PKD_4"/>
    <property type="match status" value="1"/>
</dbReference>